<dbReference type="GO" id="GO:0000981">
    <property type="term" value="F:DNA-binding transcription factor activity, RNA polymerase II-specific"/>
    <property type="evidence" value="ECO:0007669"/>
    <property type="project" value="TreeGrafter"/>
</dbReference>
<dbReference type="EMBL" id="JAACXV010000142">
    <property type="protein sequence ID" value="KAF7283053.1"/>
    <property type="molecule type" value="Genomic_DNA"/>
</dbReference>
<reference evidence="8" key="1">
    <citation type="submission" date="2020-08" db="EMBL/GenBank/DDBJ databases">
        <title>Genome sequencing and assembly of the red palm weevil Rhynchophorus ferrugineus.</title>
        <authorList>
            <person name="Dias G.B."/>
            <person name="Bergman C.M."/>
            <person name="Manee M."/>
        </authorList>
    </citation>
    <scope>NUCLEOTIDE SEQUENCE</scope>
    <source>
        <strain evidence="8">AA-2017</strain>
        <tissue evidence="8">Whole larva</tissue>
    </source>
</reference>
<dbReference type="GO" id="GO:0000978">
    <property type="term" value="F:RNA polymerase II cis-regulatory region sequence-specific DNA binding"/>
    <property type="evidence" value="ECO:0007669"/>
    <property type="project" value="TreeGrafter"/>
</dbReference>
<proteinExistence type="predicted"/>
<keyword evidence="2" id="KW-0805">Transcription regulation</keyword>
<dbReference type="InterPro" id="IPR046347">
    <property type="entry name" value="bZIP_sf"/>
</dbReference>
<organism evidence="8 9">
    <name type="scientific">Rhynchophorus ferrugineus</name>
    <name type="common">Red palm weevil</name>
    <name type="synonym">Curculio ferrugineus</name>
    <dbReference type="NCBI Taxonomy" id="354439"/>
    <lineage>
        <taxon>Eukaryota</taxon>
        <taxon>Metazoa</taxon>
        <taxon>Ecdysozoa</taxon>
        <taxon>Arthropoda</taxon>
        <taxon>Hexapoda</taxon>
        <taxon>Insecta</taxon>
        <taxon>Pterygota</taxon>
        <taxon>Neoptera</taxon>
        <taxon>Endopterygota</taxon>
        <taxon>Coleoptera</taxon>
        <taxon>Polyphaga</taxon>
        <taxon>Cucujiformia</taxon>
        <taxon>Curculionidae</taxon>
        <taxon>Dryophthorinae</taxon>
        <taxon>Rhynchophorus</taxon>
    </lineage>
</organism>
<dbReference type="Pfam" id="PF07716">
    <property type="entry name" value="bZIP_2"/>
    <property type="match status" value="1"/>
</dbReference>
<evidence type="ECO:0000313" key="9">
    <source>
        <dbReference type="Proteomes" id="UP000625711"/>
    </source>
</evidence>
<feature type="compositionally biased region" description="Basic and acidic residues" evidence="6">
    <location>
        <begin position="155"/>
        <end position="181"/>
    </location>
</feature>
<dbReference type="Proteomes" id="UP000625711">
    <property type="component" value="Unassembled WGS sequence"/>
</dbReference>
<name>A0A834IQ86_RHYFE</name>
<dbReference type="Gene3D" id="1.20.5.170">
    <property type="match status" value="1"/>
</dbReference>
<dbReference type="AlphaFoldDB" id="A0A834IQ86"/>
<feature type="compositionally biased region" description="Low complexity" evidence="6">
    <location>
        <begin position="68"/>
        <end position="81"/>
    </location>
</feature>
<feature type="region of interest" description="Disordered" evidence="6">
    <location>
        <begin position="42"/>
        <end position="93"/>
    </location>
</feature>
<evidence type="ECO:0000259" key="7">
    <source>
        <dbReference type="PROSITE" id="PS50217"/>
    </source>
</evidence>
<dbReference type="SUPFAM" id="SSF57959">
    <property type="entry name" value="Leucine zipper domain"/>
    <property type="match status" value="1"/>
</dbReference>
<evidence type="ECO:0000256" key="5">
    <source>
        <dbReference type="ARBA" id="ARBA00023242"/>
    </source>
</evidence>
<evidence type="ECO:0000256" key="2">
    <source>
        <dbReference type="ARBA" id="ARBA00023015"/>
    </source>
</evidence>
<keyword evidence="5" id="KW-0539">Nucleus</keyword>
<evidence type="ECO:0000256" key="3">
    <source>
        <dbReference type="ARBA" id="ARBA00023125"/>
    </source>
</evidence>
<dbReference type="CDD" id="cd14695">
    <property type="entry name" value="bZIP_HLF"/>
    <property type="match status" value="1"/>
</dbReference>
<dbReference type="GO" id="GO:0005634">
    <property type="term" value="C:nucleus"/>
    <property type="evidence" value="ECO:0007669"/>
    <property type="project" value="UniProtKB-SubCell"/>
</dbReference>
<comment type="caution">
    <text evidence="8">The sequence shown here is derived from an EMBL/GenBank/DDBJ whole genome shotgun (WGS) entry which is preliminary data.</text>
</comment>
<feature type="domain" description="BZIP" evidence="7">
    <location>
        <begin position="159"/>
        <end position="211"/>
    </location>
</feature>
<protein>
    <recommendedName>
        <fullName evidence="7">BZIP domain-containing protein</fullName>
    </recommendedName>
</protein>
<feature type="compositionally biased region" description="Polar residues" evidence="6">
    <location>
        <begin position="47"/>
        <end position="57"/>
    </location>
</feature>
<feature type="region of interest" description="Disordered" evidence="6">
    <location>
        <begin position="153"/>
        <end position="181"/>
    </location>
</feature>
<evidence type="ECO:0000256" key="4">
    <source>
        <dbReference type="ARBA" id="ARBA00023163"/>
    </source>
</evidence>
<dbReference type="SMART" id="SM00338">
    <property type="entry name" value="BRLZ"/>
    <property type="match status" value="1"/>
</dbReference>
<evidence type="ECO:0000313" key="8">
    <source>
        <dbReference type="EMBL" id="KAF7283053.1"/>
    </source>
</evidence>
<dbReference type="PANTHER" id="PTHR11988:SF27">
    <property type="entry name" value="GH27708P"/>
    <property type="match status" value="1"/>
</dbReference>
<comment type="subcellular location">
    <subcellularLocation>
        <location evidence="1">Nucleus</location>
    </subcellularLocation>
</comment>
<dbReference type="InterPro" id="IPR004827">
    <property type="entry name" value="bZIP"/>
</dbReference>
<dbReference type="InterPro" id="IPR040223">
    <property type="entry name" value="PAR_bZIP"/>
</dbReference>
<evidence type="ECO:0000256" key="1">
    <source>
        <dbReference type="ARBA" id="ARBA00004123"/>
    </source>
</evidence>
<dbReference type="OrthoDB" id="361013at2759"/>
<accession>A0A834IQ86</accession>
<keyword evidence="9" id="KW-1185">Reference proteome</keyword>
<dbReference type="PROSITE" id="PS50217">
    <property type="entry name" value="BZIP"/>
    <property type="match status" value="1"/>
</dbReference>
<sequence length="222" mass="25551">MQSTHSTPSYSPMYSVVTPHHVQWPPYSHHRHHHPVQYIPPHPVQVQPATTPETDPCSSPIDIMQCDLPQTSPLSSTGSSSDFDKNSKSTSATKRPFKLISSISKAAPLLSSIDTDMGNAIEYEQFRKKVLSQFDRPYDKECNKNMRRTIATNAEKSKDPEYIEKRKKNNEAAKRSREARKAREDELAIRVAYLEQENMKLKFQLALIERQKKMYMKQTECI</sequence>
<dbReference type="PANTHER" id="PTHR11988">
    <property type="entry name" value="THYROTROPH EMBRYONIC FACTOR RELATED"/>
    <property type="match status" value="1"/>
</dbReference>
<gene>
    <name evidence="8" type="ORF">GWI33_001529</name>
</gene>
<keyword evidence="3" id="KW-0238">DNA-binding</keyword>
<keyword evidence="4" id="KW-0804">Transcription</keyword>
<evidence type="ECO:0000256" key="6">
    <source>
        <dbReference type="SAM" id="MobiDB-lite"/>
    </source>
</evidence>